<dbReference type="PANTHER" id="PTHR42782">
    <property type="entry name" value="SI:CH73-314G15.3"/>
    <property type="match status" value="1"/>
</dbReference>
<dbReference type="Proteomes" id="UP000366945">
    <property type="component" value="Unassembled WGS sequence"/>
</dbReference>
<accession>A0A5E4TK60</accession>
<evidence type="ECO:0000256" key="1">
    <source>
        <dbReference type="SAM" id="MobiDB-lite"/>
    </source>
</evidence>
<protein>
    <recommendedName>
        <fullName evidence="4">DUF455 domain-containing protein</fullName>
    </recommendedName>
</protein>
<dbReference type="InterPro" id="IPR007402">
    <property type="entry name" value="DUF455"/>
</dbReference>
<proteinExistence type="predicted"/>
<dbReference type="Pfam" id="PF04305">
    <property type="entry name" value="DUF455"/>
    <property type="match status" value="1"/>
</dbReference>
<reference evidence="2 3" key="1">
    <citation type="submission" date="2019-08" db="EMBL/GenBank/DDBJ databases">
        <authorList>
            <person name="Peeters C."/>
        </authorList>
    </citation>
    <scope>NUCLEOTIDE SEQUENCE [LARGE SCALE GENOMIC DNA]</scope>
    <source>
        <strain evidence="2 3">LMG 31114</strain>
    </source>
</reference>
<feature type="compositionally biased region" description="Acidic residues" evidence="1">
    <location>
        <begin position="117"/>
        <end position="126"/>
    </location>
</feature>
<evidence type="ECO:0008006" key="4">
    <source>
        <dbReference type="Google" id="ProtNLM"/>
    </source>
</evidence>
<gene>
    <name evidence="2" type="ORF">PPN31114_01503</name>
</gene>
<feature type="compositionally biased region" description="Low complexity" evidence="1">
    <location>
        <begin position="95"/>
        <end position="110"/>
    </location>
</feature>
<evidence type="ECO:0000313" key="2">
    <source>
        <dbReference type="EMBL" id="VVD87941.1"/>
    </source>
</evidence>
<dbReference type="InterPro" id="IPR009078">
    <property type="entry name" value="Ferritin-like_SF"/>
</dbReference>
<dbReference type="GeneID" id="300403555"/>
<dbReference type="SUPFAM" id="SSF47240">
    <property type="entry name" value="Ferritin-like"/>
    <property type="match status" value="1"/>
</dbReference>
<dbReference type="EMBL" id="CABPSK010000001">
    <property type="protein sequence ID" value="VVD87941.1"/>
    <property type="molecule type" value="Genomic_DNA"/>
</dbReference>
<dbReference type="CDD" id="cd00657">
    <property type="entry name" value="Ferritin_like"/>
    <property type="match status" value="1"/>
</dbReference>
<evidence type="ECO:0000313" key="3">
    <source>
        <dbReference type="Proteomes" id="UP000366945"/>
    </source>
</evidence>
<dbReference type="RefSeq" id="WP_150678767.1">
    <property type="nucleotide sequence ID" value="NZ_CABPSK010000001.1"/>
</dbReference>
<feature type="region of interest" description="Disordered" evidence="1">
    <location>
        <begin position="1"/>
        <end position="41"/>
    </location>
</feature>
<feature type="region of interest" description="Disordered" evidence="1">
    <location>
        <begin position="95"/>
        <end position="142"/>
    </location>
</feature>
<dbReference type="PANTHER" id="PTHR42782:SF4">
    <property type="entry name" value="DUF455 DOMAIN-CONTAINING PROTEIN"/>
    <property type="match status" value="1"/>
</dbReference>
<organism evidence="2 3">
    <name type="scientific">Pandoraea pneumonica</name>
    <dbReference type="NCBI Taxonomy" id="2508299"/>
    <lineage>
        <taxon>Bacteria</taxon>
        <taxon>Pseudomonadati</taxon>
        <taxon>Pseudomonadota</taxon>
        <taxon>Betaproteobacteria</taxon>
        <taxon>Burkholderiales</taxon>
        <taxon>Burkholderiaceae</taxon>
        <taxon>Pandoraea</taxon>
    </lineage>
</organism>
<keyword evidence="3" id="KW-1185">Reference proteome</keyword>
<name>A0A5E4TK60_9BURK</name>
<dbReference type="AlphaFoldDB" id="A0A5E4TK60"/>
<sequence>MPDFTPAPGGNAAERANPHRCVDSAALPEPDKAAGKSGVPGVPCVPGNAACARERALALLRQCDPFVKAAGVIALRDAVLNGRAAWYPERQLTAAGAAGEASAPGTTGEARGTDEQGEHDEQDGQDEPGIPGRPADPRLVSPRELEHRAVTTTAGRAALLHALAHIEFNAINLALDALWRFDALPLAYYDDWLLVAAEEAYHFSLLAEHLTTLGDEYHYGCFPAHDGLWVMARKTSGDWLARLALVPRTLEARGLDASPPIRAKLASAGDKAGAAILDIILRDEIGHVAIGNRWYRWGCERAGCEPVETYARLAAQYGAPRLRGPFNIEARRAAGFDDDELAALQAGG</sequence>
<dbReference type="OrthoDB" id="9778629at2"/>